<name>A0A3D8J2G0_9HELI</name>
<keyword evidence="1" id="KW-0812">Transmembrane</keyword>
<feature type="transmembrane region" description="Helical" evidence="1">
    <location>
        <begin position="199"/>
        <end position="220"/>
    </location>
</feature>
<evidence type="ECO:0000256" key="1">
    <source>
        <dbReference type="SAM" id="Phobius"/>
    </source>
</evidence>
<protein>
    <recommendedName>
        <fullName evidence="4">Glycosyltransferase RgtA/B/C/D-like domain-containing protein</fullName>
    </recommendedName>
</protein>
<comment type="caution">
    <text evidence="2">The sequence shown here is derived from an EMBL/GenBank/DDBJ whole genome shotgun (WGS) entry which is preliminary data.</text>
</comment>
<feature type="transmembrane region" description="Helical" evidence="1">
    <location>
        <begin position="256"/>
        <end position="274"/>
    </location>
</feature>
<dbReference type="RefSeq" id="WP_115569152.1">
    <property type="nucleotide sequence ID" value="NZ_NXLV01000003.1"/>
</dbReference>
<dbReference type="Proteomes" id="UP000257045">
    <property type="component" value="Unassembled WGS sequence"/>
</dbReference>
<reference evidence="2 3" key="1">
    <citation type="submission" date="2018-04" db="EMBL/GenBank/DDBJ databases">
        <title>Novel Campyloabacter and Helicobacter Species and Strains.</title>
        <authorList>
            <person name="Mannion A.J."/>
            <person name="Shen Z."/>
            <person name="Fox J.G."/>
        </authorList>
    </citation>
    <scope>NUCLEOTIDE SEQUENCE [LARGE SCALE GENOMIC DNA]</scope>
    <source>
        <strain evidence="2 3">MIT 04-9366</strain>
    </source>
</reference>
<evidence type="ECO:0000313" key="3">
    <source>
        <dbReference type="Proteomes" id="UP000257045"/>
    </source>
</evidence>
<proteinExistence type="predicted"/>
<feature type="transmembrane region" description="Helical" evidence="1">
    <location>
        <begin position="232"/>
        <end position="250"/>
    </location>
</feature>
<evidence type="ECO:0000313" key="2">
    <source>
        <dbReference type="EMBL" id="RDU71440.1"/>
    </source>
</evidence>
<accession>A0A3D8J2G0</accession>
<keyword evidence="3" id="KW-1185">Reference proteome</keyword>
<dbReference type="AlphaFoldDB" id="A0A3D8J2G0"/>
<dbReference type="EMBL" id="NXLV01000003">
    <property type="protein sequence ID" value="RDU71440.1"/>
    <property type="molecule type" value="Genomic_DNA"/>
</dbReference>
<sequence>MKTKKSTIWICFFAILLLDCFFLLLMSSEISISYREALSFFSQDNFAGFIAHISTQWFGQNDIALRLPFLLAHLANLCFVFGICNHYLKKPIDSLLCVGIFALLPGINVIAILVSKSVFVLFLALLLCYLHIKRFNAIFFPLCFLASFLDYSFSIIFLALLLYAFRHKHNHTLIFSLVCFGINMYFFNPQINGIPSGHFLDTIGLLALLYSPVLFVYYVYTLYHRISKKEHTLILYIGATSILFTLLLSLRQEIDLHTFLPLSAVGLPVMIKVFMHDLRIRLKDFRRSYVRRFYILLLPLLFEFFFLAGNKIIFLFDKHHFLDNVYYAKEIAKELKARDIYALQTSPRLQEQLRFYGIKNSPSLQLIPQNGGEIKVQYLGVKVREYALKTYTSPQ</sequence>
<gene>
    <name evidence="2" type="ORF">CQA58_02515</name>
</gene>
<keyword evidence="1" id="KW-1133">Transmembrane helix</keyword>
<feature type="transmembrane region" description="Helical" evidence="1">
    <location>
        <begin position="170"/>
        <end position="187"/>
    </location>
</feature>
<evidence type="ECO:0008006" key="4">
    <source>
        <dbReference type="Google" id="ProtNLM"/>
    </source>
</evidence>
<feature type="transmembrane region" description="Helical" evidence="1">
    <location>
        <begin position="67"/>
        <end position="88"/>
    </location>
</feature>
<keyword evidence="1" id="KW-0472">Membrane</keyword>
<feature type="transmembrane region" description="Helical" evidence="1">
    <location>
        <begin position="294"/>
        <end position="316"/>
    </location>
</feature>
<dbReference type="OrthoDB" id="5362731at2"/>
<organism evidence="2 3">
    <name type="scientific">Helicobacter brantae</name>
    <dbReference type="NCBI Taxonomy" id="375927"/>
    <lineage>
        <taxon>Bacteria</taxon>
        <taxon>Pseudomonadati</taxon>
        <taxon>Campylobacterota</taxon>
        <taxon>Epsilonproteobacteria</taxon>
        <taxon>Campylobacterales</taxon>
        <taxon>Helicobacteraceae</taxon>
        <taxon>Helicobacter</taxon>
    </lineage>
</organism>
<feature type="transmembrane region" description="Helical" evidence="1">
    <location>
        <begin position="100"/>
        <end position="132"/>
    </location>
</feature>
<feature type="transmembrane region" description="Helical" evidence="1">
    <location>
        <begin position="7"/>
        <end position="26"/>
    </location>
</feature>
<feature type="transmembrane region" description="Helical" evidence="1">
    <location>
        <begin position="138"/>
        <end position="163"/>
    </location>
</feature>